<comment type="caution">
    <text evidence="1">The sequence shown here is derived from an EMBL/GenBank/DDBJ whole genome shotgun (WGS) entry which is preliminary data.</text>
</comment>
<accession>A0AAV3Q3C1</accession>
<dbReference type="EMBL" id="BAABME010019858">
    <property type="protein sequence ID" value="GAA0158572.1"/>
    <property type="molecule type" value="Genomic_DNA"/>
</dbReference>
<name>A0AAV3Q3C1_LITER</name>
<dbReference type="Proteomes" id="UP001454036">
    <property type="component" value="Unassembled WGS sequence"/>
</dbReference>
<evidence type="ECO:0000313" key="2">
    <source>
        <dbReference type="Proteomes" id="UP001454036"/>
    </source>
</evidence>
<protein>
    <submittedName>
        <fullName evidence="1">Uncharacterized protein</fullName>
    </submittedName>
</protein>
<dbReference type="AlphaFoldDB" id="A0AAV3Q3C1"/>
<gene>
    <name evidence="1" type="ORF">LIER_38684</name>
</gene>
<proteinExistence type="predicted"/>
<reference evidence="1 2" key="1">
    <citation type="submission" date="2024-01" db="EMBL/GenBank/DDBJ databases">
        <title>The complete chloroplast genome sequence of Lithospermum erythrorhizon: insights into the phylogenetic relationship among Boraginaceae species and the maternal lineages of purple gromwells.</title>
        <authorList>
            <person name="Okada T."/>
            <person name="Watanabe K."/>
        </authorList>
    </citation>
    <scope>NUCLEOTIDE SEQUENCE [LARGE SCALE GENOMIC DNA]</scope>
</reference>
<sequence length="96" mass="10770">MLLRRGSREKAGIQRRSLLVAYYDETSADSKIIDNTLSPLKRQLNQIAIASESTSKRQLMMTPADKNTQNEDSNIVGGLETATLDNKNPRYNLSSR</sequence>
<keyword evidence="2" id="KW-1185">Reference proteome</keyword>
<evidence type="ECO:0000313" key="1">
    <source>
        <dbReference type="EMBL" id="GAA0158572.1"/>
    </source>
</evidence>
<organism evidence="1 2">
    <name type="scientific">Lithospermum erythrorhizon</name>
    <name type="common">Purple gromwell</name>
    <name type="synonym">Lithospermum officinale var. erythrorhizon</name>
    <dbReference type="NCBI Taxonomy" id="34254"/>
    <lineage>
        <taxon>Eukaryota</taxon>
        <taxon>Viridiplantae</taxon>
        <taxon>Streptophyta</taxon>
        <taxon>Embryophyta</taxon>
        <taxon>Tracheophyta</taxon>
        <taxon>Spermatophyta</taxon>
        <taxon>Magnoliopsida</taxon>
        <taxon>eudicotyledons</taxon>
        <taxon>Gunneridae</taxon>
        <taxon>Pentapetalae</taxon>
        <taxon>asterids</taxon>
        <taxon>lamiids</taxon>
        <taxon>Boraginales</taxon>
        <taxon>Boraginaceae</taxon>
        <taxon>Boraginoideae</taxon>
        <taxon>Lithospermeae</taxon>
        <taxon>Lithospermum</taxon>
    </lineage>
</organism>